<keyword evidence="4" id="KW-0812">Transmembrane</keyword>
<feature type="transmembrane region" description="Helical" evidence="4">
    <location>
        <begin position="105"/>
        <end position="122"/>
    </location>
</feature>
<dbReference type="SMART" id="SM00388">
    <property type="entry name" value="HisKA"/>
    <property type="match status" value="1"/>
</dbReference>
<comment type="caution">
    <text evidence="6">The sequence shown here is derived from an EMBL/GenBank/DDBJ whole genome shotgun (WGS) entry which is preliminary data.</text>
</comment>
<feature type="transmembrane region" description="Helical" evidence="4">
    <location>
        <begin position="156"/>
        <end position="177"/>
    </location>
</feature>
<sequence length="531" mass="57458">MKLELPQRDVGLADDFSRSEPLRYLNLFRLTLAGLFLVAGPSLHLGSDSPTIFFGVSFAYVAAVLSFGFPDAARLLGHNRLVTVQVLVDVTSLTLIMWASGGYRSGIPILILIALAGAGLVGQGRMVLFYAAYATVAVLLENMFRLLSGRETVDFFTVGITCIGFFAIAQVARLLALRAIANENLARQRGVDLASQLRLNRQIIQDMQDGVLVVGEGGVVRQFNPQAVALLGAELREGATLGEHAPALERELRRRAEHGDSAHSLRADGSGKMLLARFLPAGEANETLVYLEDFDRIHRQIQQVKLAALGRLTASIAHEIRNPLASVYQAAELLREEKRGDMQARLIRIIGNNAQRIDRLVADVLALGRRDEALPEALPLAEFVDEFIEEFDVAESGARGVVVNRVPPGLEMAMDRAHLRQILWNLVGNARRHCSGAPAAVKIDAALRDDGRVALDVSDDGPGIAEALRAQVFEPFFTTHSKGTGLGLYISRELAEANGAVLELCVTPPAEAGTTAALPGAHFRIIGRVKP</sequence>
<dbReference type="InterPro" id="IPR003661">
    <property type="entry name" value="HisK_dim/P_dom"/>
</dbReference>
<dbReference type="Pfam" id="PF25323">
    <property type="entry name" value="6TM_PilS"/>
    <property type="match status" value="1"/>
</dbReference>
<dbReference type="Pfam" id="PF02518">
    <property type="entry name" value="HATPase_c"/>
    <property type="match status" value="1"/>
</dbReference>
<keyword evidence="6" id="KW-0418">Kinase</keyword>
<reference evidence="7" key="1">
    <citation type="journal article" date="2019" name="Int. J. Syst. Evol. Microbiol.">
        <title>The Global Catalogue of Microorganisms (GCM) 10K type strain sequencing project: providing services to taxonomists for standard genome sequencing and annotation.</title>
        <authorList>
            <consortium name="The Broad Institute Genomics Platform"/>
            <consortium name="The Broad Institute Genome Sequencing Center for Infectious Disease"/>
            <person name="Wu L."/>
            <person name="Ma J."/>
        </authorList>
    </citation>
    <scope>NUCLEOTIDE SEQUENCE [LARGE SCALE GENOMIC DNA]</scope>
    <source>
        <strain evidence="7">NBRC 102407</strain>
    </source>
</reference>
<dbReference type="Gene3D" id="3.30.565.10">
    <property type="entry name" value="Histidine kinase-like ATPase, C-terminal domain"/>
    <property type="match status" value="1"/>
</dbReference>
<keyword evidence="4" id="KW-1133">Transmembrane helix</keyword>
<dbReference type="Pfam" id="PF13188">
    <property type="entry name" value="PAS_8"/>
    <property type="match status" value="1"/>
</dbReference>
<dbReference type="InterPro" id="IPR036097">
    <property type="entry name" value="HisK_dim/P_sf"/>
</dbReference>
<name>A0ABQ6FK92_9RHOO</name>
<evidence type="ECO:0000256" key="4">
    <source>
        <dbReference type="SAM" id="Phobius"/>
    </source>
</evidence>
<keyword evidence="6" id="KW-0808">Transferase</keyword>
<keyword evidence="7" id="KW-1185">Reference proteome</keyword>
<feature type="transmembrane region" description="Helical" evidence="4">
    <location>
        <begin position="127"/>
        <end position="144"/>
    </location>
</feature>
<dbReference type="SUPFAM" id="SSF55874">
    <property type="entry name" value="ATPase domain of HSP90 chaperone/DNA topoisomerase II/histidine kinase"/>
    <property type="match status" value="1"/>
</dbReference>
<dbReference type="InterPro" id="IPR003594">
    <property type="entry name" value="HATPase_dom"/>
</dbReference>
<accession>A0ABQ6FK92</accession>
<dbReference type="Gene3D" id="1.10.287.130">
    <property type="match status" value="1"/>
</dbReference>
<dbReference type="SUPFAM" id="SSF55785">
    <property type="entry name" value="PYP-like sensor domain (PAS domain)"/>
    <property type="match status" value="1"/>
</dbReference>
<protein>
    <recommendedName>
        <fullName evidence="2">histidine kinase</fullName>
        <ecNumber evidence="2">2.7.13.3</ecNumber>
    </recommendedName>
</protein>
<dbReference type="SMART" id="SM00387">
    <property type="entry name" value="HATPase_c"/>
    <property type="match status" value="1"/>
</dbReference>
<organism evidence="6 7">
    <name type="scientific">Zoogloea oryzae</name>
    <dbReference type="NCBI Taxonomy" id="310767"/>
    <lineage>
        <taxon>Bacteria</taxon>
        <taxon>Pseudomonadati</taxon>
        <taxon>Pseudomonadota</taxon>
        <taxon>Betaproteobacteria</taxon>
        <taxon>Rhodocyclales</taxon>
        <taxon>Zoogloeaceae</taxon>
        <taxon>Zoogloea</taxon>
    </lineage>
</organism>
<dbReference type="InterPro" id="IPR004358">
    <property type="entry name" value="Sig_transdc_His_kin-like_C"/>
</dbReference>
<keyword evidence="3" id="KW-0597">Phosphoprotein</keyword>
<dbReference type="InterPro" id="IPR005467">
    <property type="entry name" value="His_kinase_dom"/>
</dbReference>
<dbReference type="SUPFAM" id="SSF47384">
    <property type="entry name" value="Homodimeric domain of signal transducing histidine kinase"/>
    <property type="match status" value="1"/>
</dbReference>
<evidence type="ECO:0000256" key="2">
    <source>
        <dbReference type="ARBA" id="ARBA00012438"/>
    </source>
</evidence>
<evidence type="ECO:0000313" key="6">
    <source>
        <dbReference type="EMBL" id="GLT24590.1"/>
    </source>
</evidence>
<evidence type="ECO:0000313" key="7">
    <source>
        <dbReference type="Proteomes" id="UP001157167"/>
    </source>
</evidence>
<dbReference type="PANTHER" id="PTHR43065:SF52">
    <property type="entry name" value="SENSOR PROTEIN KINASE PILS"/>
    <property type="match status" value="1"/>
</dbReference>
<dbReference type="InterPro" id="IPR035965">
    <property type="entry name" value="PAS-like_dom_sf"/>
</dbReference>
<dbReference type="EMBL" id="BSPX01000109">
    <property type="protein sequence ID" value="GLT24590.1"/>
    <property type="molecule type" value="Genomic_DNA"/>
</dbReference>
<dbReference type="PANTHER" id="PTHR43065">
    <property type="entry name" value="SENSOR HISTIDINE KINASE"/>
    <property type="match status" value="1"/>
</dbReference>
<dbReference type="RefSeq" id="WP_284189755.1">
    <property type="nucleotide sequence ID" value="NZ_BSPX01000109.1"/>
</dbReference>
<proteinExistence type="predicted"/>
<dbReference type="Pfam" id="PF00512">
    <property type="entry name" value="HisKA"/>
    <property type="match status" value="1"/>
</dbReference>
<feature type="domain" description="Histidine kinase" evidence="5">
    <location>
        <begin position="315"/>
        <end position="522"/>
    </location>
</feature>
<dbReference type="InterPro" id="IPR000014">
    <property type="entry name" value="PAS"/>
</dbReference>
<evidence type="ECO:0000259" key="5">
    <source>
        <dbReference type="PROSITE" id="PS50109"/>
    </source>
</evidence>
<feature type="transmembrane region" description="Helical" evidence="4">
    <location>
        <begin position="51"/>
        <end position="69"/>
    </location>
</feature>
<dbReference type="EC" id="2.7.13.3" evidence="2"/>
<dbReference type="InterPro" id="IPR036890">
    <property type="entry name" value="HATPase_C_sf"/>
</dbReference>
<gene>
    <name evidence="6" type="primary">pilS</name>
    <name evidence="6" type="ORF">GCM10007933_40760</name>
</gene>
<evidence type="ECO:0000256" key="3">
    <source>
        <dbReference type="ARBA" id="ARBA00022553"/>
    </source>
</evidence>
<feature type="transmembrane region" description="Helical" evidence="4">
    <location>
        <begin position="27"/>
        <end position="45"/>
    </location>
</feature>
<comment type="catalytic activity">
    <reaction evidence="1">
        <text>ATP + protein L-histidine = ADP + protein N-phospho-L-histidine.</text>
        <dbReference type="EC" id="2.7.13.3"/>
    </reaction>
</comment>
<dbReference type="PROSITE" id="PS50109">
    <property type="entry name" value="HIS_KIN"/>
    <property type="match status" value="1"/>
</dbReference>
<dbReference type="Proteomes" id="UP001157167">
    <property type="component" value="Unassembled WGS sequence"/>
</dbReference>
<dbReference type="PRINTS" id="PR00344">
    <property type="entry name" value="BCTRLSENSOR"/>
</dbReference>
<dbReference type="CDD" id="cd00082">
    <property type="entry name" value="HisKA"/>
    <property type="match status" value="1"/>
</dbReference>
<keyword evidence="4" id="KW-0472">Membrane</keyword>
<dbReference type="GO" id="GO:0016301">
    <property type="term" value="F:kinase activity"/>
    <property type="evidence" value="ECO:0007669"/>
    <property type="project" value="UniProtKB-KW"/>
</dbReference>
<evidence type="ECO:0000256" key="1">
    <source>
        <dbReference type="ARBA" id="ARBA00000085"/>
    </source>
</evidence>